<comment type="caution">
    <text evidence="1">The sequence shown here is derived from an EMBL/GenBank/DDBJ whole genome shotgun (WGS) entry which is preliminary data.</text>
</comment>
<organism evidence="1 2">
    <name type="scientific">Linum tenue</name>
    <dbReference type="NCBI Taxonomy" id="586396"/>
    <lineage>
        <taxon>Eukaryota</taxon>
        <taxon>Viridiplantae</taxon>
        <taxon>Streptophyta</taxon>
        <taxon>Embryophyta</taxon>
        <taxon>Tracheophyta</taxon>
        <taxon>Spermatophyta</taxon>
        <taxon>Magnoliopsida</taxon>
        <taxon>eudicotyledons</taxon>
        <taxon>Gunneridae</taxon>
        <taxon>Pentapetalae</taxon>
        <taxon>rosids</taxon>
        <taxon>fabids</taxon>
        <taxon>Malpighiales</taxon>
        <taxon>Linaceae</taxon>
        <taxon>Linum</taxon>
    </lineage>
</organism>
<dbReference type="AlphaFoldDB" id="A0AAV0IMX4"/>
<name>A0AAV0IMX4_9ROSI</name>
<proteinExistence type="predicted"/>
<evidence type="ECO:0000313" key="1">
    <source>
        <dbReference type="EMBL" id="CAI0398924.1"/>
    </source>
</evidence>
<gene>
    <name evidence="1" type="ORF">LITE_LOCUS10096</name>
</gene>
<protein>
    <submittedName>
        <fullName evidence="1">Uncharacterized protein</fullName>
    </submittedName>
</protein>
<dbReference type="EMBL" id="CAMGYJ010000004">
    <property type="protein sequence ID" value="CAI0398924.1"/>
    <property type="molecule type" value="Genomic_DNA"/>
</dbReference>
<sequence>MLLRHISDIRTLCIPDLLCVPLQKWSGRMEARECEDLWLQFKGRDLQLQHLHSR</sequence>
<accession>A0AAV0IMX4</accession>
<evidence type="ECO:0000313" key="2">
    <source>
        <dbReference type="Proteomes" id="UP001154282"/>
    </source>
</evidence>
<keyword evidence="2" id="KW-1185">Reference proteome</keyword>
<reference evidence="1" key="1">
    <citation type="submission" date="2022-08" db="EMBL/GenBank/DDBJ databases">
        <authorList>
            <person name="Gutierrez-Valencia J."/>
        </authorList>
    </citation>
    <scope>NUCLEOTIDE SEQUENCE</scope>
</reference>
<dbReference type="Proteomes" id="UP001154282">
    <property type="component" value="Unassembled WGS sequence"/>
</dbReference>